<dbReference type="EMBL" id="GFPF01001544">
    <property type="protein sequence ID" value="MAA12690.1"/>
    <property type="molecule type" value="Transcribed_RNA"/>
</dbReference>
<accession>A0A224YG05</accession>
<protein>
    <submittedName>
        <fullName evidence="2">Uncharacterized protein</fullName>
    </submittedName>
</protein>
<sequence>MLQGTRYRVHTSSISCILINFEDLFSKDFPKLLTCMPAKCNISDSDITKFLRMISFTSTCIFCTPFMCRGFKVFVLACIICYTNLFLFILAHLCIISPLER</sequence>
<evidence type="ECO:0000256" key="1">
    <source>
        <dbReference type="SAM" id="Phobius"/>
    </source>
</evidence>
<keyword evidence="1" id="KW-0472">Membrane</keyword>
<keyword evidence="1" id="KW-1133">Transmembrane helix</keyword>
<proteinExistence type="predicted"/>
<evidence type="ECO:0000313" key="2">
    <source>
        <dbReference type="EMBL" id="MAA12690.1"/>
    </source>
</evidence>
<name>A0A224YG05_9ACAR</name>
<organism evidence="2">
    <name type="scientific">Rhipicephalus zambeziensis</name>
    <dbReference type="NCBI Taxonomy" id="60191"/>
    <lineage>
        <taxon>Eukaryota</taxon>
        <taxon>Metazoa</taxon>
        <taxon>Ecdysozoa</taxon>
        <taxon>Arthropoda</taxon>
        <taxon>Chelicerata</taxon>
        <taxon>Arachnida</taxon>
        <taxon>Acari</taxon>
        <taxon>Parasitiformes</taxon>
        <taxon>Ixodida</taxon>
        <taxon>Ixodoidea</taxon>
        <taxon>Ixodidae</taxon>
        <taxon>Rhipicephalinae</taxon>
        <taxon>Rhipicephalus</taxon>
        <taxon>Rhipicephalus</taxon>
    </lineage>
</organism>
<dbReference type="AlphaFoldDB" id="A0A224YG05"/>
<feature type="transmembrane region" description="Helical" evidence="1">
    <location>
        <begin position="73"/>
        <end position="96"/>
    </location>
</feature>
<reference evidence="2" key="1">
    <citation type="journal article" date="2017" name="Parasit. Vectors">
        <title>Sialotranscriptomics of Rhipicephalus zambeziensis reveals intricate expression profiles of secretory proteins and suggests tight temporal transcriptional regulation during blood-feeding.</title>
        <authorList>
            <person name="de Castro M.H."/>
            <person name="de Klerk D."/>
            <person name="Pienaar R."/>
            <person name="Rees D.J.G."/>
            <person name="Mans B.J."/>
        </authorList>
    </citation>
    <scope>NUCLEOTIDE SEQUENCE</scope>
    <source>
        <tissue evidence="2">Salivary glands</tissue>
    </source>
</reference>
<keyword evidence="1" id="KW-0812">Transmembrane</keyword>